<protein>
    <submittedName>
        <fullName evidence="2">Uncharacterized protein</fullName>
    </submittedName>
</protein>
<accession>A0ABD2AXS3</accession>
<dbReference type="EMBL" id="JAUDFV010000138">
    <property type="protein sequence ID" value="KAL2725418.1"/>
    <property type="molecule type" value="Genomic_DNA"/>
</dbReference>
<evidence type="ECO:0000256" key="1">
    <source>
        <dbReference type="SAM" id="MobiDB-lite"/>
    </source>
</evidence>
<comment type="caution">
    <text evidence="2">The sequence shown here is derived from an EMBL/GenBank/DDBJ whole genome shotgun (WGS) entry which is preliminary data.</text>
</comment>
<feature type="region of interest" description="Disordered" evidence="1">
    <location>
        <begin position="15"/>
        <end position="35"/>
    </location>
</feature>
<dbReference type="AlphaFoldDB" id="A0ABD2AXS3"/>
<name>A0ABD2AXS3_VESSQ</name>
<sequence length="124" mass="14218">MKSIPERLPINKRFYGEMEISTQDRTPTSSRERVERCNDPYRKARGSWKPFKGLGRRFYARALASHHEKYLKGADRKSHDFPSLESFLTASNRFNSINAVGQDNALETISTRQAMLKSGKGHSI</sequence>
<proteinExistence type="predicted"/>
<evidence type="ECO:0000313" key="2">
    <source>
        <dbReference type="EMBL" id="KAL2725418.1"/>
    </source>
</evidence>
<organism evidence="2 3">
    <name type="scientific">Vespula squamosa</name>
    <name type="common">Southern yellow jacket</name>
    <name type="synonym">Wasp</name>
    <dbReference type="NCBI Taxonomy" id="30214"/>
    <lineage>
        <taxon>Eukaryota</taxon>
        <taxon>Metazoa</taxon>
        <taxon>Ecdysozoa</taxon>
        <taxon>Arthropoda</taxon>
        <taxon>Hexapoda</taxon>
        <taxon>Insecta</taxon>
        <taxon>Pterygota</taxon>
        <taxon>Neoptera</taxon>
        <taxon>Endopterygota</taxon>
        <taxon>Hymenoptera</taxon>
        <taxon>Apocrita</taxon>
        <taxon>Aculeata</taxon>
        <taxon>Vespoidea</taxon>
        <taxon>Vespidae</taxon>
        <taxon>Vespinae</taxon>
        <taxon>Vespula</taxon>
    </lineage>
</organism>
<gene>
    <name evidence="2" type="ORF">V1478_008091</name>
</gene>
<evidence type="ECO:0000313" key="3">
    <source>
        <dbReference type="Proteomes" id="UP001607302"/>
    </source>
</evidence>
<reference evidence="2 3" key="1">
    <citation type="journal article" date="2024" name="Ann. Entomol. Soc. Am.">
        <title>Genomic analyses of the southern and eastern yellowjacket wasps (Hymenoptera: Vespidae) reveal evolutionary signatures of social life.</title>
        <authorList>
            <person name="Catto M.A."/>
            <person name="Caine P.B."/>
            <person name="Orr S.E."/>
            <person name="Hunt B.G."/>
            <person name="Goodisman M.A.D."/>
        </authorList>
    </citation>
    <scope>NUCLEOTIDE SEQUENCE [LARGE SCALE GENOMIC DNA]</scope>
    <source>
        <strain evidence="2">233</strain>
        <tissue evidence="2">Head and thorax</tissue>
    </source>
</reference>
<dbReference type="Proteomes" id="UP001607302">
    <property type="component" value="Unassembled WGS sequence"/>
</dbReference>
<keyword evidence="3" id="KW-1185">Reference proteome</keyword>
<feature type="compositionally biased region" description="Polar residues" evidence="1">
    <location>
        <begin position="20"/>
        <end position="29"/>
    </location>
</feature>